<keyword evidence="5 6" id="KW-0472">Membrane</keyword>
<dbReference type="PANTHER" id="PTHR23427">
    <property type="entry name" value="SURFEIT LOCUS PROTEIN"/>
    <property type="match status" value="1"/>
</dbReference>
<name>A0A0B4XS57_9GAMM</name>
<gene>
    <name evidence="7" type="ORF">S7S_13400</name>
</gene>
<protein>
    <recommendedName>
        <fullName evidence="6">SURF1-like protein</fullName>
    </recommendedName>
</protein>
<dbReference type="AlphaFoldDB" id="A0A0B4XS57"/>
<dbReference type="STRING" id="391936.S7S_13400"/>
<feature type="transmembrane region" description="Helical" evidence="6">
    <location>
        <begin position="237"/>
        <end position="255"/>
    </location>
</feature>
<dbReference type="PROSITE" id="PS50895">
    <property type="entry name" value="SURF1"/>
    <property type="match status" value="1"/>
</dbReference>
<accession>A0A0B4XS57</accession>
<keyword evidence="8" id="KW-1185">Reference proteome</keyword>
<dbReference type="KEGG" id="apac:S7S_13400"/>
<reference evidence="7 8" key="1">
    <citation type="journal article" date="2012" name="J. Bacteriol.">
        <title>Genome sequence of an alkane-degrading bacterium, Alcanivorax pacificus type strain W11-5, isolated from deep sea sediment.</title>
        <authorList>
            <person name="Lai Q."/>
            <person name="Shao Z."/>
        </authorList>
    </citation>
    <scope>NUCLEOTIDE SEQUENCE [LARGE SCALE GENOMIC DNA]</scope>
    <source>
        <strain evidence="7 8">W11-5</strain>
    </source>
</reference>
<dbReference type="HOGENOM" id="CLU_047737_2_2_6"/>
<dbReference type="EMBL" id="CP004387">
    <property type="protein sequence ID" value="AJD49092.1"/>
    <property type="molecule type" value="Genomic_DNA"/>
</dbReference>
<evidence type="ECO:0000256" key="3">
    <source>
        <dbReference type="ARBA" id="ARBA00022692"/>
    </source>
</evidence>
<comment type="subcellular location">
    <subcellularLocation>
        <location evidence="6">Cell membrane</location>
        <topology evidence="6">Multi-pass membrane protein</topology>
    </subcellularLocation>
    <subcellularLocation>
        <location evidence="1">Membrane</location>
    </subcellularLocation>
</comment>
<sequence length="265" mass="29654">MFNSGQHARATLHPTVVLEKRMATRQFRPGLVATLAMLVVAAVCLKAGFWQLDRGNTKARALAAYNERLAQGDQLLDNLLSLDENNHYPVRVSGEFDNRHNILLDNRTLNGVAGYHLLTPLRSDGGHWVLVNRGWIPRGPERDVLPDIPPVDGPVTVVGRTYVYSPRTFVLADDDLSQPSWPLRVQKVEMEAIAPLLGVELAPFEIRVAPDATLEQGEQLPRVWQDSVMTPERHRAYAVQWFGLAATVVIFYIVVSVRRRPQDAA</sequence>
<keyword evidence="3 6" id="KW-0812">Transmembrane</keyword>
<dbReference type="PANTHER" id="PTHR23427:SF2">
    <property type="entry name" value="SURFEIT LOCUS PROTEIN 1"/>
    <property type="match status" value="1"/>
</dbReference>
<organism evidence="7 8">
    <name type="scientific">Isoalcanivorax pacificus W11-5</name>
    <dbReference type="NCBI Taxonomy" id="391936"/>
    <lineage>
        <taxon>Bacteria</taxon>
        <taxon>Pseudomonadati</taxon>
        <taxon>Pseudomonadota</taxon>
        <taxon>Gammaproteobacteria</taxon>
        <taxon>Oceanospirillales</taxon>
        <taxon>Alcanivoracaceae</taxon>
        <taxon>Isoalcanivorax</taxon>
    </lineage>
</organism>
<evidence type="ECO:0000256" key="6">
    <source>
        <dbReference type="RuleBase" id="RU363076"/>
    </source>
</evidence>
<dbReference type="Proteomes" id="UP000006764">
    <property type="component" value="Chromosome"/>
</dbReference>
<comment type="similarity">
    <text evidence="2 6">Belongs to the SURF1 family.</text>
</comment>
<dbReference type="InterPro" id="IPR045214">
    <property type="entry name" value="Surf1/Surf4"/>
</dbReference>
<evidence type="ECO:0000313" key="8">
    <source>
        <dbReference type="Proteomes" id="UP000006764"/>
    </source>
</evidence>
<evidence type="ECO:0000256" key="4">
    <source>
        <dbReference type="ARBA" id="ARBA00022989"/>
    </source>
</evidence>
<evidence type="ECO:0000313" key="7">
    <source>
        <dbReference type="EMBL" id="AJD49092.1"/>
    </source>
</evidence>
<feature type="transmembrane region" description="Helical" evidence="6">
    <location>
        <begin position="30"/>
        <end position="50"/>
    </location>
</feature>
<keyword evidence="4 6" id="KW-1133">Transmembrane helix</keyword>
<evidence type="ECO:0000256" key="2">
    <source>
        <dbReference type="ARBA" id="ARBA00007165"/>
    </source>
</evidence>
<dbReference type="GO" id="GO:0005886">
    <property type="term" value="C:plasma membrane"/>
    <property type="evidence" value="ECO:0007669"/>
    <property type="project" value="UniProtKB-SubCell"/>
</dbReference>
<dbReference type="InterPro" id="IPR002994">
    <property type="entry name" value="Surf1/Shy1"/>
</dbReference>
<dbReference type="CDD" id="cd06662">
    <property type="entry name" value="SURF1"/>
    <property type="match status" value="1"/>
</dbReference>
<proteinExistence type="inferred from homology"/>
<keyword evidence="6" id="KW-1003">Cell membrane</keyword>
<dbReference type="Pfam" id="PF02104">
    <property type="entry name" value="SURF1"/>
    <property type="match status" value="1"/>
</dbReference>
<evidence type="ECO:0000256" key="1">
    <source>
        <dbReference type="ARBA" id="ARBA00004370"/>
    </source>
</evidence>
<evidence type="ECO:0000256" key="5">
    <source>
        <dbReference type="ARBA" id="ARBA00023136"/>
    </source>
</evidence>